<evidence type="ECO:0000313" key="1">
    <source>
        <dbReference type="EMBL" id="CDW39095.1"/>
    </source>
</evidence>
<reference evidence="1" key="1">
    <citation type="submission" date="2014-05" db="EMBL/GenBank/DDBJ databases">
        <authorList>
            <person name="Chronopoulou M."/>
        </authorList>
    </citation>
    <scope>NUCLEOTIDE SEQUENCE</scope>
    <source>
        <tissue evidence="1">Whole organism</tissue>
    </source>
</reference>
<dbReference type="EMBL" id="HACA01021734">
    <property type="protein sequence ID" value="CDW39095.1"/>
    <property type="molecule type" value="Transcribed_RNA"/>
</dbReference>
<protein>
    <submittedName>
        <fullName evidence="1">Uncharacterized protein</fullName>
    </submittedName>
</protein>
<accession>A0A0K2ULZ6</accession>
<sequence>MREQTLLVLTIRTAAPRFFGYDHGDLLRERSFKISLLYTCILSVFN</sequence>
<name>A0A0K2ULZ6_LEPSM</name>
<dbReference type="AlphaFoldDB" id="A0A0K2ULZ6"/>
<organism evidence="1">
    <name type="scientific">Lepeophtheirus salmonis</name>
    <name type="common">Salmon louse</name>
    <name type="synonym">Caligus salmonis</name>
    <dbReference type="NCBI Taxonomy" id="72036"/>
    <lineage>
        <taxon>Eukaryota</taxon>
        <taxon>Metazoa</taxon>
        <taxon>Ecdysozoa</taxon>
        <taxon>Arthropoda</taxon>
        <taxon>Crustacea</taxon>
        <taxon>Multicrustacea</taxon>
        <taxon>Hexanauplia</taxon>
        <taxon>Copepoda</taxon>
        <taxon>Siphonostomatoida</taxon>
        <taxon>Caligidae</taxon>
        <taxon>Lepeophtheirus</taxon>
    </lineage>
</organism>
<proteinExistence type="predicted"/>